<reference evidence="1" key="1">
    <citation type="submission" date="2021-03" db="EMBL/GenBank/DDBJ databases">
        <title>Molecular epidemiology and mechanisms of colistin and carbapenem resistance in Enterobacteriaceae from clinical isolates, the environment and porcine samples in Pretoria, South Africa.</title>
        <authorList>
            <person name="Bogoshi D."/>
            <person name="Mbelle N.M."/>
            <person name="Naidoo V."/>
            <person name="Osei Sekyere J."/>
        </authorList>
    </citation>
    <scope>NUCLEOTIDE SEQUENCE</scope>
    <source>
        <strain evidence="1">C052</strain>
    </source>
</reference>
<evidence type="ECO:0000313" key="1">
    <source>
        <dbReference type="EMBL" id="MBO1916147.1"/>
    </source>
</evidence>
<accession>A0A939NH38</accession>
<gene>
    <name evidence="1" type="ORF">J4727_08920</name>
</gene>
<proteinExistence type="predicted"/>
<evidence type="ECO:0000313" key="2">
    <source>
        <dbReference type="Proteomes" id="UP000664477"/>
    </source>
</evidence>
<sequence>MPRENERVFSEHLVNNRQRTALYIENTNSEGTSWNTANGNDVVIGKNHRRMPFKYYQVKSILQGEIKTIHFYSR</sequence>
<dbReference type="AlphaFoldDB" id="A0A939NH38"/>
<comment type="caution">
    <text evidence="1">The sequence shown here is derived from an EMBL/GenBank/DDBJ whole genome shotgun (WGS) entry which is preliminary data.</text>
</comment>
<organism evidence="1 2">
    <name type="scientific">Providencia rettgeri</name>
    <dbReference type="NCBI Taxonomy" id="587"/>
    <lineage>
        <taxon>Bacteria</taxon>
        <taxon>Pseudomonadati</taxon>
        <taxon>Pseudomonadota</taxon>
        <taxon>Gammaproteobacteria</taxon>
        <taxon>Enterobacterales</taxon>
        <taxon>Morganellaceae</taxon>
        <taxon>Providencia</taxon>
    </lineage>
</organism>
<dbReference type="EMBL" id="JAGETQ010000037">
    <property type="protein sequence ID" value="MBO1916147.1"/>
    <property type="molecule type" value="Genomic_DNA"/>
</dbReference>
<dbReference type="Proteomes" id="UP000664477">
    <property type="component" value="Unassembled WGS sequence"/>
</dbReference>
<protein>
    <submittedName>
        <fullName evidence="1">Uncharacterized protein</fullName>
    </submittedName>
</protein>
<name>A0A939NH38_PRORE</name>